<feature type="transmembrane region" description="Helical" evidence="1">
    <location>
        <begin position="46"/>
        <end position="66"/>
    </location>
</feature>
<protein>
    <submittedName>
        <fullName evidence="2">Related to Vacuolar membrane protein</fullName>
    </submittedName>
</protein>
<reference evidence="2 3" key="1">
    <citation type="submission" date="2021-06" db="EMBL/GenBank/DDBJ databases">
        <title>Genome sequence of Babesia caballi.</title>
        <authorList>
            <person name="Yamagishi J."/>
            <person name="Kidaka T."/>
            <person name="Ochi A."/>
        </authorList>
    </citation>
    <scope>NUCLEOTIDE SEQUENCE [LARGE SCALE GENOMIC DNA]</scope>
    <source>
        <strain evidence="2">USDA-D6B2</strain>
    </source>
</reference>
<dbReference type="InterPro" id="IPR022127">
    <property type="entry name" value="STIMATE/YPL162C"/>
</dbReference>
<sequence length="546" mass="58467">MLAASLQTGGAAAAGAVPKTMAAVPASSVRSLVEDGERCTLLPGFFGLSIQVVLCIISICFVVMKYASETPRRPLRVFLMDFITMMCGSGTVHVLNILSSILIQKFDDGNAATAGDECNLYFMTTLFDATFGIYIEYRIVRYLAIRNEANNYLQLTRKSVFKPTTEELANATRIATAAVSGGQPIGGYPLRTENAVRTDDDEFQVLNAASGGMEGSRTKWYWQQLVLLATNPRQWAHNMGNDKFVDNLIQWLCIVCGLKVVSIVLFTVFSGQVNAIGNFLMAFLNHSRTLKLLFVMILAPLVLNVFQYYVTDSIIKLKTVERHQIPCARKGGRAQPAGPPLLEALCLQLPALLLLLAHEPLRHEAVVLAEDDVAVHVLAEDHGALVEEGVGAEGVHAGAHVLRARRPALGVVVKVAGRGLGGAPLGGRGGGWVRLPRSAGGGGGRLGSEPEHQRVLRDELQHEADIERLALLLLRQLHGDCADAVALAALLEQVGGGGNARVEGDRHGVDEELVARDEPLQVGRGVPDGLAGLLAREVAQSGGCGT</sequence>
<dbReference type="Pfam" id="PF12400">
    <property type="entry name" value="STIMATE"/>
    <property type="match status" value="1"/>
</dbReference>
<dbReference type="GeneID" id="94197190"/>
<organism evidence="2 3">
    <name type="scientific">Babesia caballi</name>
    <dbReference type="NCBI Taxonomy" id="5871"/>
    <lineage>
        <taxon>Eukaryota</taxon>
        <taxon>Sar</taxon>
        <taxon>Alveolata</taxon>
        <taxon>Apicomplexa</taxon>
        <taxon>Aconoidasida</taxon>
        <taxon>Piroplasmida</taxon>
        <taxon>Babesiidae</taxon>
        <taxon>Babesia</taxon>
    </lineage>
</organism>
<dbReference type="PANTHER" id="PTHR31735">
    <property type="entry name" value="VACUOLAR MEMBRANE PROTEIN YPL162C"/>
    <property type="match status" value="1"/>
</dbReference>
<evidence type="ECO:0000313" key="2">
    <source>
        <dbReference type="EMBL" id="GIX65709.1"/>
    </source>
</evidence>
<dbReference type="RefSeq" id="XP_067717778.1">
    <property type="nucleotide sequence ID" value="XM_067861677.1"/>
</dbReference>
<dbReference type="AlphaFoldDB" id="A0AAV4M030"/>
<dbReference type="EMBL" id="BPLF01000005">
    <property type="protein sequence ID" value="GIX65709.1"/>
    <property type="molecule type" value="Genomic_DNA"/>
</dbReference>
<keyword evidence="3" id="KW-1185">Reference proteome</keyword>
<evidence type="ECO:0000256" key="1">
    <source>
        <dbReference type="SAM" id="Phobius"/>
    </source>
</evidence>
<feature type="transmembrane region" description="Helical" evidence="1">
    <location>
        <begin position="290"/>
        <end position="310"/>
    </location>
</feature>
<keyword evidence="1" id="KW-0812">Transmembrane</keyword>
<dbReference type="Proteomes" id="UP001497744">
    <property type="component" value="Unassembled WGS sequence"/>
</dbReference>
<name>A0AAV4M030_BABCB</name>
<feature type="transmembrane region" description="Helical" evidence="1">
    <location>
        <begin position="248"/>
        <end position="269"/>
    </location>
</feature>
<comment type="caution">
    <text evidence="2">The sequence shown here is derived from an EMBL/GenBank/DDBJ whole genome shotgun (WGS) entry which is preliminary data.</text>
</comment>
<dbReference type="PANTHER" id="PTHR31735:SF1">
    <property type="entry name" value="VACUOLAR MEMBRANE PROTEIN YPL162C"/>
    <property type="match status" value="1"/>
</dbReference>
<gene>
    <name evidence="2" type="ORF">BcabD6B2_51440</name>
</gene>
<proteinExistence type="predicted"/>
<accession>A0AAV4M030</accession>
<keyword evidence="1" id="KW-0472">Membrane</keyword>
<evidence type="ECO:0000313" key="3">
    <source>
        <dbReference type="Proteomes" id="UP001497744"/>
    </source>
</evidence>
<feature type="transmembrane region" description="Helical" evidence="1">
    <location>
        <begin position="78"/>
        <end position="103"/>
    </location>
</feature>
<dbReference type="GO" id="GO:0016020">
    <property type="term" value="C:membrane"/>
    <property type="evidence" value="ECO:0007669"/>
    <property type="project" value="TreeGrafter"/>
</dbReference>
<keyword evidence="1" id="KW-1133">Transmembrane helix</keyword>